<evidence type="ECO:0000313" key="2">
    <source>
        <dbReference type="EMBL" id="JAH95321.1"/>
    </source>
</evidence>
<protein>
    <submittedName>
        <fullName evidence="2">Uncharacterized protein</fullName>
    </submittedName>
</protein>
<reference evidence="2" key="1">
    <citation type="submission" date="2014-11" db="EMBL/GenBank/DDBJ databases">
        <authorList>
            <person name="Amaro Gonzalez C."/>
        </authorList>
    </citation>
    <scope>NUCLEOTIDE SEQUENCE</scope>
</reference>
<proteinExistence type="predicted"/>
<dbReference type="EMBL" id="GBXM01013256">
    <property type="protein sequence ID" value="JAH95321.1"/>
    <property type="molecule type" value="Transcribed_RNA"/>
</dbReference>
<keyword evidence="1" id="KW-0812">Transmembrane</keyword>
<feature type="transmembrane region" description="Helical" evidence="1">
    <location>
        <begin position="21"/>
        <end position="41"/>
    </location>
</feature>
<name>A0A0E9WYQ9_ANGAN</name>
<sequence length="73" mass="8655">MRTSEFISTNLSDFSRMLMKYNLNCICIDFGLFQLLCNYFSCILLKFPSFLSFIFFFPVIKIEICKYSSVAQY</sequence>
<evidence type="ECO:0000256" key="1">
    <source>
        <dbReference type="SAM" id="Phobius"/>
    </source>
</evidence>
<dbReference type="AlphaFoldDB" id="A0A0E9WYQ9"/>
<keyword evidence="1" id="KW-0472">Membrane</keyword>
<keyword evidence="1" id="KW-1133">Transmembrane helix</keyword>
<accession>A0A0E9WYQ9</accession>
<reference evidence="2" key="2">
    <citation type="journal article" date="2015" name="Fish Shellfish Immunol.">
        <title>Early steps in the European eel (Anguilla anguilla)-Vibrio vulnificus interaction in the gills: Role of the RtxA13 toxin.</title>
        <authorList>
            <person name="Callol A."/>
            <person name="Pajuelo D."/>
            <person name="Ebbesson L."/>
            <person name="Teles M."/>
            <person name="MacKenzie S."/>
            <person name="Amaro C."/>
        </authorList>
    </citation>
    <scope>NUCLEOTIDE SEQUENCE</scope>
</reference>
<organism evidence="2">
    <name type="scientific">Anguilla anguilla</name>
    <name type="common">European freshwater eel</name>
    <name type="synonym">Muraena anguilla</name>
    <dbReference type="NCBI Taxonomy" id="7936"/>
    <lineage>
        <taxon>Eukaryota</taxon>
        <taxon>Metazoa</taxon>
        <taxon>Chordata</taxon>
        <taxon>Craniata</taxon>
        <taxon>Vertebrata</taxon>
        <taxon>Euteleostomi</taxon>
        <taxon>Actinopterygii</taxon>
        <taxon>Neopterygii</taxon>
        <taxon>Teleostei</taxon>
        <taxon>Anguilliformes</taxon>
        <taxon>Anguillidae</taxon>
        <taxon>Anguilla</taxon>
    </lineage>
</organism>